<organism evidence="2 3">
    <name type="scientific">Gordonia paraffinivorans NBRC 108238</name>
    <dbReference type="NCBI Taxonomy" id="1223543"/>
    <lineage>
        <taxon>Bacteria</taxon>
        <taxon>Bacillati</taxon>
        <taxon>Actinomycetota</taxon>
        <taxon>Actinomycetes</taxon>
        <taxon>Mycobacteriales</taxon>
        <taxon>Gordoniaceae</taxon>
        <taxon>Gordonia</taxon>
    </lineage>
</organism>
<evidence type="ECO:0000256" key="1">
    <source>
        <dbReference type="ARBA" id="ARBA00022729"/>
    </source>
</evidence>
<evidence type="ECO:0000313" key="3">
    <source>
        <dbReference type="Proteomes" id="UP000035021"/>
    </source>
</evidence>
<dbReference type="EMBL" id="BAOQ01000006">
    <property type="protein sequence ID" value="GAC82957.1"/>
    <property type="molecule type" value="Genomic_DNA"/>
</dbReference>
<proteinExistence type="predicted"/>
<accession>A0ABQ0IHA8</accession>
<evidence type="ECO:0008006" key="4">
    <source>
        <dbReference type="Google" id="ProtNLM"/>
    </source>
</evidence>
<protein>
    <recommendedName>
        <fullName evidence="4">DUF4352 domain-containing protein</fullName>
    </recommendedName>
</protein>
<evidence type="ECO:0000313" key="2">
    <source>
        <dbReference type="EMBL" id="GAC82957.1"/>
    </source>
</evidence>
<dbReference type="Proteomes" id="UP000035021">
    <property type="component" value="Unassembled WGS sequence"/>
</dbReference>
<keyword evidence="3" id="KW-1185">Reference proteome</keyword>
<comment type="caution">
    <text evidence="2">The sequence shown here is derived from an EMBL/GenBank/DDBJ whole genome shotgun (WGS) entry which is preliminary data.</text>
</comment>
<gene>
    <name evidence="2" type="ORF">GP2_006_01140</name>
</gene>
<keyword evidence="1" id="KW-0732">Signal</keyword>
<name>A0ABQ0IHA8_9ACTN</name>
<dbReference type="Gene3D" id="2.60.40.1240">
    <property type="match status" value="1"/>
</dbReference>
<reference evidence="2 3" key="1">
    <citation type="submission" date="2013-02" db="EMBL/GenBank/DDBJ databases">
        <title>Whole genome shotgun sequence of Gordonia paraffinivorans NBRC 108238.</title>
        <authorList>
            <person name="Isaki-Nakamura S."/>
            <person name="Hosoyama A."/>
            <person name="Tsuchikane K."/>
            <person name="Ando Y."/>
            <person name="Baba S."/>
            <person name="Ohji S."/>
            <person name="Hamada M."/>
            <person name="Tamura T."/>
            <person name="Yamazoe A."/>
            <person name="Yamazaki S."/>
            <person name="Fujita N."/>
        </authorList>
    </citation>
    <scope>NUCLEOTIDE SEQUENCE [LARGE SCALE GENOMIC DNA]</scope>
    <source>
        <strain evidence="2 3">NBRC 108238</strain>
    </source>
</reference>
<sequence>MYGLNQPITNGDVKFTLISAESPATITKYDASDGSSGYVSVSPKPNAKFILLHANVENIGRTPENRLYIAAVVLSDQQDRLFNTIHENYAIQQNFDREERNDELQPGFSDEVWFLYEVPKAAQIEYVALTDGDSRGNGESYDIIRLPKAL</sequence>
<dbReference type="InterPro" id="IPR029050">
    <property type="entry name" value="Immunoprotect_excell_Ig-like"/>
</dbReference>